<dbReference type="AlphaFoldDB" id="A0A6I4HZI8"/>
<dbReference type="Proteomes" id="UP000429232">
    <property type="component" value="Chromosome"/>
</dbReference>
<dbReference type="EMBL" id="CP066775">
    <property type="protein sequence ID" value="QQL50131.1"/>
    <property type="molecule type" value="Genomic_DNA"/>
</dbReference>
<dbReference type="KEGG" id="mgik:GO620_001385"/>
<evidence type="ECO:0000313" key="1">
    <source>
        <dbReference type="EMBL" id="QQL50131.1"/>
    </source>
</evidence>
<organism evidence="1 2">
    <name type="scientific">Mucilaginibacter ginkgonis</name>
    <dbReference type="NCBI Taxonomy" id="2682091"/>
    <lineage>
        <taxon>Bacteria</taxon>
        <taxon>Pseudomonadati</taxon>
        <taxon>Bacteroidota</taxon>
        <taxon>Sphingobacteriia</taxon>
        <taxon>Sphingobacteriales</taxon>
        <taxon>Sphingobacteriaceae</taxon>
        <taxon>Mucilaginibacter</taxon>
    </lineage>
</organism>
<name>A0A6I4HZI8_9SPHI</name>
<sequence length="85" mass="9110">MLSEGRAPVFPAQRVNGQRLSDALNAFTDLYRNSVCFCSKGEKAGAGIIFNVKAKNCQGLQWHTFGLKDGVKSLTVGTGKTSGIF</sequence>
<keyword evidence="2" id="KW-1185">Reference proteome</keyword>
<accession>A0A6I4HZI8</accession>
<dbReference type="RefSeq" id="WP_157523010.1">
    <property type="nucleotide sequence ID" value="NZ_CP066775.1"/>
</dbReference>
<gene>
    <name evidence="1" type="ORF">GO620_001385</name>
</gene>
<reference evidence="1 2" key="1">
    <citation type="submission" date="2020-12" db="EMBL/GenBank/DDBJ databases">
        <title>HMF7856_wgs.fasta genome submission.</title>
        <authorList>
            <person name="Kang H."/>
            <person name="Kim H."/>
            <person name="Joh K."/>
        </authorList>
    </citation>
    <scope>NUCLEOTIDE SEQUENCE [LARGE SCALE GENOMIC DNA]</scope>
    <source>
        <strain evidence="1 2">HMF7856</strain>
    </source>
</reference>
<protein>
    <submittedName>
        <fullName evidence="1">Uncharacterized protein</fullName>
    </submittedName>
</protein>
<proteinExistence type="predicted"/>
<evidence type="ECO:0000313" key="2">
    <source>
        <dbReference type="Proteomes" id="UP000429232"/>
    </source>
</evidence>